<evidence type="ECO:0000256" key="1">
    <source>
        <dbReference type="SAM" id="SignalP"/>
    </source>
</evidence>
<gene>
    <name evidence="2" type="ORF">ACI2L5_17605</name>
</gene>
<dbReference type="RefSeq" id="WP_358635651.1">
    <property type="nucleotide sequence ID" value="NZ_JBFAEV010000008.1"/>
</dbReference>
<comment type="caution">
    <text evidence="2">The sequence shown here is derived from an EMBL/GenBank/DDBJ whole genome shotgun (WGS) entry which is preliminary data.</text>
</comment>
<feature type="chain" id="PRO_5045774107" description="Secreted protein" evidence="1">
    <location>
        <begin position="26"/>
        <end position="110"/>
    </location>
</feature>
<name>A0ABW8LLD2_9ACTN</name>
<dbReference type="Proteomes" id="UP001620295">
    <property type="component" value="Unassembled WGS sequence"/>
</dbReference>
<reference evidence="2 3" key="1">
    <citation type="submission" date="2024-11" db="EMBL/GenBank/DDBJ databases">
        <title>The Natural Products Discovery Center: Release of the First 8490 Sequenced Strains for Exploring Actinobacteria Biosynthetic Diversity.</title>
        <authorList>
            <person name="Kalkreuter E."/>
            <person name="Kautsar S.A."/>
            <person name="Yang D."/>
            <person name="Bader C.D."/>
            <person name="Teijaro C.N."/>
            <person name="Fluegel L."/>
            <person name="Davis C.M."/>
            <person name="Simpson J.R."/>
            <person name="Lauterbach L."/>
            <person name="Steele A.D."/>
            <person name="Gui C."/>
            <person name="Meng S."/>
            <person name="Li G."/>
            <person name="Viehrig K."/>
            <person name="Ye F."/>
            <person name="Su P."/>
            <person name="Kiefer A.F."/>
            <person name="Nichols A."/>
            <person name="Cepeda A.J."/>
            <person name="Yan W."/>
            <person name="Fan B."/>
            <person name="Jiang Y."/>
            <person name="Adhikari A."/>
            <person name="Zheng C.-J."/>
            <person name="Schuster L."/>
            <person name="Cowan T.M."/>
            <person name="Smanski M.J."/>
            <person name="Chevrette M.G."/>
            <person name="De Carvalho L.P.S."/>
            <person name="Shen B."/>
        </authorList>
    </citation>
    <scope>NUCLEOTIDE SEQUENCE [LARGE SCALE GENOMIC DNA]</scope>
    <source>
        <strain evidence="2 3">NPDC020863</strain>
    </source>
</reference>
<keyword evidence="3" id="KW-1185">Reference proteome</keyword>
<accession>A0ABW8LLD2</accession>
<evidence type="ECO:0000313" key="3">
    <source>
        <dbReference type="Proteomes" id="UP001620295"/>
    </source>
</evidence>
<feature type="signal peptide" evidence="1">
    <location>
        <begin position="1"/>
        <end position="25"/>
    </location>
</feature>
<evidence type="ECO:0008006" key="4">
    <source>
        <dbReference type="Google" id="ProtNLM"/>
    </source>
</evidence>
<dbReference type="EMBL" id="JBJDQH010000005">
    <property type="protein sequence ID" value="MFK4266736.1"/>
    <property type="molecule type" value="Genomic_DNA"/>
</dbReference>
<organism evidence="2 3">
    <name type="scientific">Streptomyces milbemycinicus</name>
    <dbReference type="NCBI Taxonomy" id="476552"/>
    <lineage>
        <taxon>Bacteria</taxon>
        <taxon>Bacillati</taxon>
        <taxon>Actinomycetota</taxon>
        <taxon>Actinomycetes</taxon>
        <taxon>Kitasatosporales</taxon>
        <taxon>Streptomycetaceae</taxon>
        <taxon>Streptomyces</taxon>
    </lineage>
</organism>
<evidence type="ECO:0000313" key="2">
    <source>
        <dbReference type="EMBL" id="MFK4266736.1"/>
    </source>
</evidence>
<sequence>MNFGRTAALVTAAAAGAVVFGGADAGAVGVDDSLKQANKCDSNGAVSFGGPPSKPNCVNFAKAIRDLAQLNHCDSDAGASGLSGTTLFSSKLVEGSRCANVAVPAKSRKS</sequence>
<protein>
    <recommendedName>
        <fullName evidence="4">Secreted protein</fullName>
    </recommendedName>
</protein>
<keyword evidence="1" id="KW-0732">Signal</keyword>
<proteinExistence type="predicted"/>